<keyword evidence="4" id="KW-0410">Iron transport</keyword>
<feature type="signal peptide" evidence="13">
    <location>
        <begin position="1"/>
        <end position="27"/>
    </location>
</feature>
<feature type="chain" id="PRO_5046269904" evidence="13">
    <location>
        <begin position="28"/>
        <end position="820"/>
    </location>
</feature>
<comment type="similarity">
    <text evidence="11 12">Belongs to the TonB-dependent receptor family.</text>
</comment>
<evidence type="ECO:0000256" key="1">
    <source>
        <dbReference type="ARBA" id="ARBA00004571"/>
    </source>
</evidence>
<keyword evidence="7" id="KW-0406">Ion transport</keyword>
<dbReference type="InterPro" id="IPR039426">
    <property type="entry name" value="TonB-dep_rcpt-like"/>
</dbReference>
<accession>A0ABT0DZC3</accession>
<keyword evidence="6" id="KW-0408">Iron</keyword>
<dbReference type="InterPro" id="IPR037066">
    <property type="entry name" value="Plug_dom_sf"/>
</dbReference>
<gene>
    <name evidence="16" type="ORF">MU848_12560</name>
</gene>
<keyword evidence="5 11" id="KW-0812">Transmembrane</keyword>
<dbReference type="Pfam" id="PF00593">
    <property type="entry name" value="TonB_dep_Rec_b-barrel"/>
    <property type="match status" value="1"/>
</dbReference>
<evidence type="ECO:0000256" key="7">
    <source>
        <dbReference type="ARBA" id="ARBA00023065"/>
    </source>
</evidence>
<comment type="subcellular location">
    <subcellularLocation>
        <location evidence="1 11">Cell outer membrane</location>
        <topology evidence="1 11">Multi-pass membrane protein</topology>
    </subcellularLocation>
</comment>
<name>A0ABT0DZC3_9SPHN</name>
<evidence type="ECO:0000256" key="5">
    <source>
        <dbReference type="ARBA" id="ARBA00022692"/>
    </source>
</evidence>
<evidence type="ECO:0000256" key="8">
    <source>
        <dbReference type="ARBA" id="ARBA00023077"/>
    </source>
</evidence>
<dbReference type="Pfam" id="PF07715">
    <property type="entry name" value="Plug"/>
    <property type="match status" value="1"/>
</dbReference>
<evidence type="ECO:0000259" key="14">
    <source>
        <dbReference type="Pfam" id="PF00593"/>
    </source>
</evidence>
<evidence type="ECO:0000256" key="3">
    <source>
        <dbReference type="ARBA" id="ARBA00022452"/>
    </source>
</evidence>
<dbReference type="InterPro" id="IPR000531">
    <property type="entry name" value="Beta-barrel_TonB"/>
</dbReference>
<feature type="domain" description="TonB-dependent receptor plug" evidence="15">
    <location>
        <begin position="61"/>
        <end position="173"/>
    </location>
</feature>
<evidence type="ECO:0000256" key="12">
    <source>
        <dbReference type="RuleBase" id="RU003357"/>
    </source>
</evidence>
<evidence type="ECO:0000256" key="11">
    <source>
        <dbReference type="PROSITE-ProRule" id="PRU01360"/>
    </source>
</evidence>
<keyword evidence="3 11" id="KW-1134">Transmembrane beta strand</keyword>
<organism evidence="16 17">
    <name type="scientific">Sphingobium agri</name>
    <dbReference type="NCBI Taxonomy" id="2933566"/>
    <lineage>
        <taxon>Bacteria</taxon>
        <taxon>Pseudomonadati</taxon>
        <taxon>Pseudomonadota</taxon>
        <taxon>Alphaproteobacteria</taxon>
        <taxon>Sphingomonadales</taxon>
        <taxon>Sphingomonadaceae</taxon>
        <taxon>Sphingobium</taxon>
    </lineage>
</organism>
<dbReference type="Gene3D" id="2.40.170.20">
    <property type="entry name" value="TonB-dependent receptor, beta-barrel domain"/>
    <property type="match status" value="1"/>
</dbReference>
<evidence type="ECO:0000313" key="17">
    <source>
        <dbReference type="Proteomes" id="UP001203512"/>
    </source>
</evidence>
<proteinExistence type="inferred from homology"/>
<dbReference type="InterPro" id="IPR036942">
    <property type="entry name" value="Beta-barrel_TonB_sf"/>
</dbReference>
<reference evidence="16 17" key="1">
    <citation type="submission" date="2022-04" db="EMBL/GenBank/DDBJ databases">
        <authorList>
            <person name="Huq M.A."/>
        </authorList>
    </citation>
    <scope>NUCLEOTIDE SEQUENCE [LARGE SCALE GENOMIC DNA]</scope>
    <source>
        <strain evidence="16 17">MAH-33</strain>
    </source>
</reference>
<evidence type="ECO:0000256" key="4">
    <source>
        <dbReference type="ARBA" id="ARBA00022496"/>
    </source>
</evidence>
<comment type="caution">
    <text evidence="16">The sequence shown here is derived from an EMBL/GenBank/DDBJ whole genome shotgun (WGS) entry which is preliminary data.</text>
</comment>
<dbReference type="Proteomes" id="UP001203512">
    <property type="component" value="Unassembled WGS sequence"/>
</dbReference>
<evidence type="ECO:0000259" key="15">
    <source>
        <dbReference type="Pfam" id="PF07715"/>
    </source>
</evidence>
<feature type="domain" description="TonB-dependent receptor-like beta-barrel" evidence="14">
    <location>
        <begin position="287"/>
        <end position="781"/>
    </location>
</feature>
<keyword evidence="9 11" id="KW-0472">Membrane</keyword>
<dbReference type="Gene3D" id="2.170.130.10">
    <property type="entry name" value="TonB-dependent receptor, plug domain"/>
    <property type="match status" value="1"/>
</dbReference>
<dbReference type="InterPro" id="IPR012910">
    <property type="entry name" value="Plug_dom"/>
</dbReference>
<evidence type="ECO:0000256" key="13">
    <source>
        <dbReference type="SAM" id="SignalP"/>
    </source>
</evidence>
<dbReference type="PROSITE" id="PS51257">
    <property type="entry name" value="PROKAR_LIPOPROTEIN"/>
    <property type="match status" value="1"/>
</dbReference>
<dbReference type="EMBL" id="JALKHS010000009">
    <property type="protein sequence ID" value="MCK0532413.1"/>
    <property type="molecule type" value="Genomic_DNA"/>
</dbReference>
<keyword evidence="10 11" id="KW-0998">Cell outer membrane</keyword>
<dbReference type="RefSeq" id="WP_247232638.1">
    <property type="nucleotide sequence ID" value="NZ_JALKHS010000009.1"/>
</dbReference>
<protein>
    <submittedName>
        <fullName evidence="16">TonB-dependent receptor</fullName>
    </submittedName>
</protein>
<keyword evidence="17" id="KW-1185">Reference proteome</keyword>
<evidence type="ECO:0000256" key="6">
    <source>
        <dbReference type="ARBA" id="ARBA00023004"/>
    </source>
</evidence>
<evidence type="ECO:0000256" key="2">
    <source>
        <dbReference type="ARBA" id="ARBA00022448"/>
    </source>
</evidence>
<sequence>MTMRHLTLIRALMGTAVLVGCAGTAFSQTSARQDEPAPTASASGSGLSEIIVTARRREERLQNVPISATAFDANSLTQRNISNTQDLLGQVPSLVVGGSGQQRNTENITIRGQGATFNAAPGVVLYSAEVPLIADQRNNAQNGGGLNYYDLASLQVLRGPQGTLFGRNTTGGAVLFEPQRPTERLEGYGQIQYGNYDSIELRGALNLPIVEDALLLRVAGIYQKRDGFTHEITTDTDLDNRNRYSFRAGLTWRMAPGIENYLLATVGRVQEHGTGTVLNAVPGGVDPQTGLPFSTYLQQQNGRGIRSVALSPLLWSERTRYFSITDIFSAELTDTLTFRNIANYQHLKNSAPFDGDGYPDDHRPPSTQGGTLIGADEISPGGLSKYNYYTDARQYSFEPQFQGKLAGEALNFTVGAYYESVKPLGAQLVSAFNPTRRGQRTISQALYAQGTLSFGSLSESLDGLRLTAGYRYTWDKLTAFSNFGLPDAPVTRSSAKFKAPNWTVGLDYNVNQNVLLYAKVSRGYKTGGVGTSTPAPDLRSFQPEFVTAYEGGIKADWHVGSIPIRTNINYYYTSYKDLQRTGGTAYFYNGQQVFGAQTSNAGKAHIQGVEFEGEVRPARWLTLSGTYSHTAAKYDEYTAPSLFPAGIPAFGLPPGFDCGVGVPFNGATGQCVLTDIPFQFTPKNQFSITGRVDLPLDESIGKVSISATYSYIDAQYTSPSKAPIDEPFAYIGGNCPRVNSGTYAGSVRCGPGDGYGLLGLNIQWQNVAGSNFDLGAFATNLTNEKYIISSQGVSYQSGFNSYIYGEPRMYGMSLRYHFGT</sequence>
<keyword evidence="8 12" id="KW-0798">TonB box</keyword>
<dbReference type="SUPFAM" id="SSF56935">
    <property type="entry name" value="Porins"/>
    <property type="match status" value="1"/>
</dbReference>
<evidence type="ECO:0000256" key="10">
    <source>
        <dbReference type="ARBA" id="ARBA00023237"/>
    </source>
</evidence>
<keyword evidence="2 11" id="KW-0813">Transport</keyword>
<dbReference type="PANTHER" id="PTHR32552:SF81">
    <property type="entry name" value="TONB-DEPENDENT OUTER MEMBRANE RECEPTOR"/>
    <property type="match status" value="1"/>
</dbReference>
<evidence type="ECO:0000256" key="9">
    <source>
        <dbReference type="ARBA" id="ARBA00023136"/>
    </source>
</evidence>
<keyword evidence="13" id="KW-0732">Signal</keyword>
<keyword evidence="16" id="KW-0675">Receptor</keyword>
<dbReference type="PROSITE" id="PS52016">
    <property type="entry name" value="TONB_DEPENDENT_REC_3"/>
    <property type="match status" value="1"/>
</dbReference>
<dbReference type="PANTHER" id="PTHR32552">
    <property type="entry name" value="FERRICHROME IRON RECEPTOR-RELATED"/>
    <property type="match status" value="1"/>
</dbReference>
<evidence type="ECO:0000313" key="16">
    <source>
        <dbReference type="EMBL" id="MCK0532413.1"/>
    </source>
</evidence>